<dbReference type="InterPro" id="IPR011706">
    <property type="entry name" value="Cu-oxidase_C"/>
</dbReference>
<organism evidence="7 8">
    <name type="scientific">Trichoderma gamsii</name>
    <dbReference type="NCBI Taxonomy" id="398673"/>
    <lineage>
        <taxon>Eukaryota</taxon>
        <taxon>Fungi</taxon>
        <taxon>Dikarya</taxon>
        <taxon>Ascomycota</taxon>
        <taxon>Pezizomycotina</taxon>
        <taxon>Sordariomycetes</taxon>
        <taxon>Hypocreomycetidae</taxon>
        <taxon>Hypocreales</taxon>
        <taxon>Hypocreaceae</taxon>
        <taxon>Trichoderma</taxon>
    </lineage>
</organism>
<evidence type="ECO:0000259" key="5">
    <source>
        <dbReference type="Pfam" id="PF00394"/>
    </source>
</evidence>
<dbReference type="EMBL" id="MTYH01000016">
    <property type="protein sequence ID" value="PNP46389.1"/>
    <property type="molecule type" value="Genomic_DNA"/>
</dbReference>
<sequence length="414" mass="45705">MITSVNLFSGLAGFYIIEDPEVEAQLGLPQDKYDIPLALNSKQYTATGSLISVINETESTYGDVIQVNGQPWPLLSVEPRKYRFRILNSSLSRTFNITVVDNGSGDHLPLEVVASDSGFLSSPVTTTNLLIAMAERWEVIIDFSSYENRNVTIVNGKNIFDSIDFPNTDQVMQFNVGSTVSSDVNNSSPPSSLVSIGAPPTSLVNRKFKFDKQNDEWVINGVPFSDVNNRVLAAPQSGATEIWVLENHNPRWSHPIHIHLVDFQILSRSGGRDTVEPYEKVALKDVAVLGPRETVTIAVTFAPFVGVYMFHCHNAIHEDHAMMDAFNITAIQGLGYNVSDLMFADPLNATWRAKNYTDLNAQSNLSSILATFAATNAYTNVSIKAAETENAGYRLAQMPLVFLYALMFAVYISF</sequence>
<evidence type="ECO:0000313" key="8">
    <source>
        <dbReference type="Proteomes" id="UP000236546"/>
    </source>
</evidence>
<evidence type="ECO:0000256" key="4">
    <source>
        <dbReference type="ARBA" id="ARBA00023180"/>
    </source>
</evidence>
<evidence type="ECO:0000256" key="2">
    <source>
        <dbReference type="ARBA" id="ARBA00022723"/>
    </source>
</evidence>
<dbReference type="PROSITE" id="PS00080">
    <property type="entry name" value="MULTICOPPER_OXIDASE2"/>
    <property type="match status" value="1"/>
</dbReference>
<evidence type="ECO:0000256" key="3">
    <source>
        <dbReference type="ARBA" id="ARBA00022729"/>
    </source>
</evidence>
<reference evidence="7 8" key="1">
    <citation type="submission" date="2017-02" db="EMBL/GenBank/DDBJ databases">
        <title>Genomes of Trichoderma spp. with biocontrol activity.</title>
        <authorList>
            <person name="Gardiner D."/>
            <person name="Kazan K."/>
            <person name="Vos C."/>
            <person name="Harvey P."/>
        </authorList>
    </citation>
    <scope>NUCLEOTIDE SEQUENCE [LARGE SCALE GENOMIC DNA]</scope>
    <source>
        <strain evidence="7 8">A5MH</strain>
    </source>
</reference>
<dbReference type="InterPro" id="IPR008972">
    <property type="entry name" value="Cupredoxin"/>
</dbReference>
<evidence type="ECO:0000259" key="6">
    <source>
        <dbReference type="Pfam" id="PF07731"/>
    </source>
</evidence>
<proteinExistence type="inferred from homology"/>
<name>A0A2K0TLH9_9HYPO</name>
<dbReference type="GO" id="GO:0005507">
    <property type="term" value="F:copper ion binding"/>
    <property type="evidence" value="ECO:0007669"/>
    <property type="project" value="InterPro"/>
</dbReference>
<comment type="caution">
    <text evidence="7">The sequence shown here is derived from an EMBL/GenBank/DDBJ whole genome shotgun (WGS) entry which is preliminary data.</text>
</comment>
<accession>A0A2K0TLH9</accession>
<evidence type="ECO:0000256" key="1">
    <source>
        <dbReference type="ARBA" id="ARBA00010609"/>
    </source>
</evidence>
<dbReference type="InterPro" id="IPR001117">
    <property type="entry name" value="Cu-oxidase_2nd"/>
</dbReference>
<dbReference type="SUPFAM" id="SSF49503">
    <property type="entry name" value="Cupredoxins"/>
    <property type="match status" value="2"/>
</dbReference>
<dbReference type="GO" id="GO:0016491">
    <property type="term" value="F:oxidoreductase activity"/>
    <property type="evidence" value="ECO:0007669"/>
    <property type="project" value="InterPro"/>
</dbReference>
<keyword evidence="3" id="KW-0732">Signal</keyword>
<evidence type="ECO:0008006" key="9">
    <source>
        <dbReference type="Google" id="ProtNLM"/>
    </source>
</evidence>
<protein>
    <recommendedName>
        <fullName evidence="9">Multicopper oxidase</fullName>
    </recommendedName>
</protein>
<keyword evidence="2" id="KW-0479">Metal-binding</keyword>
<dbReference type="InterPro" id="IPR002355">
    <property type="entry name" value="Cu_oxidase_Cu_BS"/>
</dbReference>
<dbReference type="PANTHER" id="PTHR48267:SF1">
    <property type="entry name" value="BILIRUBIN OXIDASE"/>
    <property type="match status" value="1"/>
</dbReference>
<dbReference type="AlphaFoldDB" id="A0A2K0TLH9"/>
<evidence type="ECO:0000313" key="7">
    <source>
        <dbReference type="EMBL" id="PNP46389.1"/>
    </source>
</evidence>
<comment type="similarity">
    <text evidence="1">Belongs to the multicopper oxidase family.</text>
</comment>
<dbReference type="Pfam" id="PF07731">
    <property type="entry name" value="Cu-oxidase_2"/>
    <property type="match status" value="1"/>
</dbReference>
<feature type="domain" description="Plastocyanin-like" evidence="6">
    <location>
        <begin position="208"/>
        <end position="328"/>
    </location>
</feature>
<dbReference type="PANTHER" id="PTHR48267">
    <property type="entry name" value="CUPREDOXIN SUPERFAMILY PROTEIN"/>
    <property type="match status" value="1"/>
</dbReference>
<dbReference type="Proteomes" id="UP000236546">
    <property type="component" value="Unassembled WGS sequence"/>
</dbReference>
<keyword evidence="4" id="KW-0325">Glycoprotein</keyword>
<dbReference type="CDD" id="cd13889">
    <property type="entry name" value="CuRO_3_BOD"/>
    <property type="match status" value="1"/>
</dbReference>
<dbReference type="InterPro" id="IPR045087">
    <property type="entry name" value="Cu-oxidase_fam"/>
</dbReference>
<dbReference type="CDD" id="cd13866">
    <property type="entry name" value="CuRO_2_BOD"/>
    <property type="match status" value="1"/>
</dbReference>
<dbReference type="Gene3D" id="2.60.40.420">
    <property type="entry name" value="Cupredoxins - blue copper proteins"/>
    <property type="match status" value="2"/>
</dbReference>
<feature type="domain" description="Plastocyanin-like" evidence="5">
    <location>
        <begin position="52"/>
        <end position="156"/>
    </location>
</feature>
<gene>
    <name evidence="7" type="ORF">TGAMA5MH_02425</name>
</gene>
<dbReference type="Pfam" id="PF00394">
    <property type="entry name" value="Cu-oxidase"/>
    <property type="match status" value="1"/>
</dbReference>
<dbReference type="OrthoDB" id="262547at2759"/>